<dbReference type="InParanoid" id="S8DVY9"/>
<dbReference type="OrthoDB" id="3266740at2759"/>
<dbReference type="AlphaFoldDB" id="S8DVY9"/>
<feature type="compositionally biased region" description="Basic and acidic residues" evidence="1">
    <location>
        <begin position="281"/>
        <end position="331"/>
    </location>
</feature>
<keyword evidence="2" id="KW-0812">Transmembrane</keyword>
<feature type="transmembrane region" description="Helical" evidence="2">
    <location>
        <begin position="146"/>
        <end position="162"/>
    </location>
</feature>
<evidence type="ECO:0000313" key="3">
    <source>
        <dbReference type="EMBL" id="EPS95353.1"/>
    </source>
</evidence>
<evidence type="ECO:0000313" key="4">
    <source>
        <dbReference type="Proteomes" id="UP000015241"/>
    </source>
</evidence>
<feature type="transmembrane region" description="Helical" evidence="2">
    <location>
        <begin position="118"/>
        <end position="139"/>
    </location>
</feature>
<feature type="compositionally biased region" description="Polar residues" evidence="1">
    <location>
        <begin position="258"/>
        <end position="280"/>
    </location>
</feature>
<feature type="compositionally biased region" description="Basic and acidic residues" evidence="1">
    <location>
        <begin position="183"/>
        <end position="205"/>
    </location>
</feature>
<proteinExistence type="predicted"/>
<dbReference type="eggNOG" id="ENOG502SNH1">
    <property type="taxonomic scope" value="Eukaryota"/>
</dbReference>
<feature type="region of interest" description="Disordered" evidence="1">
    <location>
        <begin position="164"/>
        <end position="205"/>
    </location>
</feature>
<name>S8DVY9_FOMSC</name>
<sequence length="629" mass="70570">MPPVFNIIRPAVDGHLLGNCGAFSEHLGIIGPHASVLIILALLGFGFWRERNPISTRIELGCLGLAGVLWLALSAFIASSDAEDADVECYSSAESSEVISLPSFNTEIYQAQYRVLEAFSFFNLILILGFSVFLLVLALRHHRRGERYVWIVPVTAFSWFGGGKQKGKLPAPVTQRSRSRSRPAFDEKNRKDSSRSKEPKNERPESWRIVDFVRPLAYRHDTTRTQDTGRTAHRQDSSRTQVNRQESQRGRPSRSDSQRTAVNRQDSQRTYVNRQDSQRTYLDRKDSTRTYVDRKDSTRSKMTRQDSQRERNHPYRQDSTRSQPRRQDSQSRRLPQTAVNEPTRNEAPTYVYWLPHKEPDQAHMTQLFKEMRLYGLGDYHAPLVFCDCTRNHRISRQHILAQLPACVSYLQDDFGIFSLIVPSLTILVLLISISWSAPRTEAVVLFVLGVLWLAMGAWSTDIVGNTQCDGISSNARTPTKNGSASTRSWCYEMKVIEAFSWMLFCLCMSSTHVIAIFLWILITLTSRARVMGAPYAWAAPIFELPWFGELPGWPYAGQMGYPMGTYPAGGMAYQPGMMNGGMMGGGMMNGVNGGYVIQQAPGHSVVIQPGLGGGAPTITQVPGSVSSIP</sequence>
<evidence type="ECO:0008006" key="5">
    <source>
        <dbReference type="Google" id="ProtNLM"/>
    </source>
</evidence>
<keyword evidence="4" id="KW-1185">Reference proteome</keyword>
<feature type="compositionally biased region" description="Basic and acidic residues" evidence="1">
    <location>
        <begin position="246"/>
        <end position="257"/>
    </location>
</feature>
<dbReference type="STRING" id="743788.S8DVY9"/>
<dbReference type="EMBL" id="KE504209">
    <property type="protein sequence ID" value="EPS95353.1"/>
    <property type="molecule type" value="Genomic_DNA"/>
</dbReference>
<accession>S8DVY9</accession>
<reference evidence="3 4" key="1">
    <citation type="journal article" date="2012" name="Science">
        <title>The Paleozoic origin of enzymatic lignin decomposition reconstructed from 31 fungal genomes.</title>
        <authorList>
            <person name="Floudas D."/>
            <person name="Binder M."/>
            <person name="Riley R."/>
            <person name="Barry K."/>
            <person name="Blanchette R.A."/>
            <person name="Henrissat B."/>
            <person name="Martinez A.T."/>
            <person name="Otillar R."/>
            <person name="Spatafora J.W."/>
            <person name="Yadav J.S."/>
            <person name="Aerts A."/>
            <person name="Benoit I."/>
            <person name="Boyd A."/>
            <person name="Carlson A."/>
            <person name="Copeland A."/>
            <person name="Coutinho P.M."/>
            <person name="de Vries R.P."/>
            <person name="Ferreira P."/>
            <person name="Findley K."/>
            <person name="Foster B."/>
            <person name="Gaskell J."/>
            <person name="Glotzer D."/>
            <person name="Gorecki P."/>
            <person name="Heitman J."/>
            <person name="Hesse C."/>
            <person name="Hori C."/>
            <person name="Igarashi K."/>
            <person name="Jurgens J.A."/>
            <person name="Kallen N."/>
            <person name="Kersten P."/>
            <person name="Kohler A."/>
            <person name="Kuees U."/>
            <person name="Kumar T.K.A."/>
            <person name="Kuo A."/>
            <person name="LaButti K."/>
            <person name="Larrondo L.F."/>
            <person name="Lindquist E."/>
            <person name="Ling A."/>
            <person name="Lombard V."/>
            <person name="Lucas S."/>
            <person name="Lundell T."/>
            <person name="Martin R."/>
            <person name="McLaughlin D.J."/>
            <person name="Morgenstern I."/>
            <person name="Morin E."/>
            <person name="Murat C."/>
            <person name="Nagy L.G."/>
            <person name="Nolan M."/>
            <person name="Ohm R.A."/>
            <person name="Patyshakuliyeva A."/>
            <person name="Rokas A."/>
            <person name="Ruiz-Duenas F.J."/>
            <person name="Sabat G."/>
            <person name="Salamov A."/>
            <person name="Samejima M."/>
            <person name="Schmutz J."/>
            <person name="Slot J.C."/>
            <person name="St John F."/>
            <person name="Stenlid J."/>
            <person name="Sun H."/>
            <person name="Sun S."/>
            <person name="Syed K."/>
            <person name="Tsang A."/>
            <person name="Wiebenga A."/>
            <person name="Young D."/>
            <person name="Pisabarro A."/>
            <person name="Eastwood D.C."/>
            <person name="Martin F."/>
            <person name="Cullen D."/>
            <person name="Grigoriev I.V."/>
            <person name="Hibbett D.S."/>
        </authorList>
    </citation>
    <scope>NUCLEOTIDE SEQUENCE</scope>
    <source>
        <strain evidence="4">FP-58527</strain>
    </source>
</reference>
<feature type="transmembrane region" description="Helical" evidence="2">
    <location>
        <begin position="60"/>
        <end position="78"/>
    </location>
</feature>
<dbReference type="Proteomes" id="UP000015241">
    <property type="component" value="Unassembled WGS sequence"/>
</dbReference>
<evidence type="ECO:0000256" key="1">
    <source>
        <dbReference type="SAM" id="MobiDB-lite"/>
    </source>
</evidence>
<organism evidence="3 4">
    <name type="scientific">Fomitopsis schrenkii</name>
    <name type="common">Brown rot fungus</name>
    <dbReference type="NCBI Taxonomy" id="2126942"/>
    <lineage>
        <taxon>Eukaryota</taxon>
        <taxon>Fungi</taxon>
        <taxon>Dikarya</taxon>
        <taxon>Basidiomycota</taxon>
        <taxon>Agaricomycotina</taxon>
        <taxon>Agaricomycetes</taxon>
        <taxon>Polyporales</taxon>
        <taxon>Fomitopsis</taxon>
    </lineage>
</organism>
<gene>
    <name evidence="3" type="ORF">FOMPIDRAFT_1032935</name>
</gene>
<keyword evidence="2" id="KW-0472">Membrane</keyword>
<feature type="region of interest" description="Disordered" evidence="1">
    <location>
        <begin position="218"/>
        <end position="341"/>
    </location>
</feature>
<protein>
    <recommendedName>
        <fullName evidence="5">MARVEL domain-containing protein</fullName>
    </recommendedName>
</protein>
<keyword evidence="2" id="KW-1133">Transmembrane helix</keyword>
<feature type="transmembrane region" description="Helical" evidence="2">
    <location>
        <begin position="27"/>
        <end position="48"/>
    </location>
</feature>
<dbReference type="HOGENOM" id="CLU_503472_0_0_1"/>
<feature type="transmembrane region" description="Helical" evidence="2">
    <location>
        <begin position="498"/>
        <end position="522"/>
    </location>
</feature>
<evidence type="ECO:0000256" key="2">
    <source>
        <dbReference type="SAM" id="Phobius"/>
    </source>
</evidence>
<feature type="transmembrane region" description="Helical" evidence="2">
    <location>
        <begin position="414"/>
        <end position="435"/>
    </location>
</feature>
<feature type="transmembrane region" description="Helical" evidence="2">
    <location>
        <begin position="442"/>
        <end position="460"/>
    </location>
</feature>